<dbReference type="PANTHER" id="PTHR32419">
    <property type="entry name" value="GLUTATHIONYL-HYDROQUINONE REDUCTASE"/>
    <property type="match status" value="1"/>
</dbReference>
<dbReference type="RefSeq" id="XP_002508255.1">
    <property type="nucleotide sequence ID" value="XM_002508209.1"/>
</dbReference>
<feature type="domain" description="GST C-terminal" evidence="4">
    <location>
        <begin position="211"/>
        <end position="345"/>
    </location>
</feature>
<feature type="binding site" evidence="2">
    <location>
        <position position="125"/>
    </location>
    <ligand>
        <name>glutathione</name>
        <dbReference type="ChEBI" id="CHEBI:57925"/>
    </ligand>
</feature>
<dbReference type="InParanoid" id="C1FGA6"/>
<dbReference type="GO" id="GO:0004364">
    <property type="term" value="F:glutathione transferase activity"/>
    <property type="evidence" value="ECO:0007669"/>
    <property type="project" value="InterPro"/>
</dbReference>
<sequence length="377" mass="42028">MVTRAASDTSGLGLLTWLGPVIPQGVLVTGVKAGWRAAWQTMMTELAPQSRDGEYQRPKYAFDGAIAEDPKARFPSVSERYVLYLGNACPWCHRVSLTVALRGLEDRVRIVKMTDDAERASRGGWVFESDRPDPVFGARDLREVYDLQSGKSYTYEGRCTAPLMVDAERKVAVNNESADIARMLNDVEWLGSVNGPNKSSRYDEGSVQLRPPELANDIDSLNDWLYTKLNNGVYRCGFSTNQAAHNRAAVDVAEALEALEKRLRESRFMHGDKVTESDVRAFPTIVRFDAVYATLFKCSSRRVADMPNLRAWMQDFYLLPGVRETVDVDGYRTSYFGQLFPLNPGGIVPVGPTAKDLGLGLDPSRGSRAHSDLFHFK</sequence>
<dbReference type="eggNOG" id="KOG2903">
    <property type="taxonomic scope" value="Eukaryota"/>
</dbReference>
<dbReference type="CDD" id="cd03190">
    <property type="entry name" value="GST_C_Omega_like"/>
    <property type="match status" value="1"/>
</dbReference>
<dbReference type="STRING" id="296587.C1FGA6"/>
<dbReference type="InterPro" id="IPR040079">
    <property type="entry name" value="Glutathione_S-Trfase"/>
</dbReference>
<dbReference type="OMA" id="KIETWNQ"/>
<dbReference type="PIRSF" id="PIRSF015753">
    <property type="entry name" value="GST"/>
    <property type="match status" value="1"/>
</dbReference>
<keyword evidence="6" id="KW-1185">Reference proteome</keyword>
<reference evidence="5 6" key="1">
    <citation type="journal article" date="2009" name="Science">
        <title>Green evolution and dynamic adaptations revealed by genomes of the marine picoeukaryotes Micromonas.</title>
        <authorList>
            <person name="Worden A.Z."/>
            <person name="Lee J.H."/>
            <person name="Mock T."/>
            <person name="Rouze P."/>
            <person name="Simmons M.P."/>
            <person name="Aerts A.L."/>
            <person name="Allen A.E."/>
            <person name="Cuvelier M.L."/>
            <person name="Derelle E."/>
            <person name="Everett M.V."/>
            <person name="Foulon E."/>
            <person name="Grimwood J."/>
            <person name="Gundlach H."/>
            <person name="Henrissat B."/>
            <person name="Napoli C."/>
            <person name="McDonald S.M."/>
            <person name="Parker M.S."/>
            <person name="Rombauts S."/>
            <person name="Salamov A."/>
            <person name="Von Dassow P."/>
            <person name="Badger J.H."/>
            <person name="Coutinho P.M."/>
            <person name="Demir E."/>
            <person name="Dubchak I."/>
            <person name="Gentemann C."/>
            <person name="Eikrem W."/>
            <person name="Gready J.E."/>
            <person name="John U."/>
            <person name="Lanier W."/>
            <person name="Lindquist E.A."/>
            <person name="Lucas S."/>
            <person name="Mayer K.F."/>
            <person name="Moreau H."/>
            <person name="Not F."/>
            <person name="Otillar R."/>
            <person name="Panaud O."/>
            <person name="Pangilinan J."/>
            <person name="Paulsen I."/>
            <person name="Piegu B."/>
            <person name="Poliakov A."/>
            <person name="Robbens S."/>
            <person name="Schmutz J."/>
            <person name="Toulza E."/>
            <person name="Wyss T."/>
            <person name="Zelensky A."/>
            <person name="Zhou K."/>
            <person name="Armbrust E.V."/>
            <person name="Bhattacharya D."/>
            <person name="Goodenough U.W."/>
            <person name="Van de Peer Y."/>
            <person name="Grigoriev I.V."/>
        </authorList>
    </citation>
    <scope>NUCLEOTIDE SEQUENCE [LARGE SCALE GENOMIC DNA]</scope>
    <source>
        <strain evidence="6">RCC299 / NOUM17</strain>
    </source>
</reference>
<dbReference type="SUPFAM" id="SSF52833">
    <property type="entry name" value="Thioredoxin-like"/>
    <property type="match status" value="1"/>
</dbReference>
<dbReference type="InterPro" id="IPR047047">
    <property type="entry name" value="GST_Omega-like_C"/>
</dbReference>
<dbReference type="Pfam" id="PF13409">
    <property type="entry name" value="GST_N_2"/>
    <property type="match status" value="1"/>
</dbReference>
<dbReference type="InterPro" id="IPR016639">
    <property type="entry name" value="GST_Omega/GSH"/>
</dbReference>
<evidence type="ECO:0000313" key="5">
    <source>
        <dbReference type="EMBL" id="ACO69513.1"/>
    </source>
</evidence>
<dbReference type="OrthoDB" id="2309723at2759"/>
<feature type="site" description="Lowers pKa of active site Cys" evidence="3">
    <location>
        <position position="335"/>
    </location>
</feature>
<dbReference type="SFLD" id="SFLDG01148">
    <property type="entry name" value="Xi_(cytGST)"/>
    <property type="match status" value="1"/>
</dbReference>
<evidence type="ECO:0000256" key="2">
    <source>
        <dbReference type="PIRSR" id="PIRSR015753-2"/>
    </source>
</evidence>
<name>C1FGA6_MICCC</name>
<protein>
    <recommendedName>
        <fullName evidence="4">GST C-terminal domain-containing protein</fullName>
    </recommendedName>
</protein>
<dbReference type="AlphaFoldDB" id="C1FGA6"/>
<proteinExistence type="predicted"/>
<dbReference type="InterPro" id="IPR036249">
    <property type="entry name" value="Thioredoxin-like_sf"/>
</dbReference>
<feature type="binding site" evidence="2">
    <location>
        <begin position="176"/>
        <end position="177"/>
    </location>
    <ligand>
        <name>glutathione</name>
        <dbReference type="ChEBI" id="CHEBI:57925"/>
    </ligand>
</feature>
<dbReference type="PANTHER" id="PTHR32419:SF6">
    <property type="entry name" value="GLUTATHIONE S-TRANSFERASE OMEGA-LIKE 1-RELATED"/>
    <property type="match status" value="1"/>
</dbReference>
<dbReference type="SFLD" id="SFLDG01206">
    <property type="entry name" value="Xi.1"/>
    <property type="match status" value="1"/>
</dbReference>
<dbReference type="EMBL" id="CP001575">
    <property type="protein sequence ID" value="ACO69513.1"/>
    <property type="molecule type" value="Genomic_DNA"/>
</dbReference>
<accession>C1FGA6</accession>
<evidence type="ECO:0000256" key="3">
    <source>
        <dbReference type="PIRSR" id="PIRSR015753-3"/>
    </source>
</evidence>
<gene>
    <name evidence="5" type="ORF">MICPUN_84542</name>
</gene>
<dbReference type="Gene3D" id="1.20.1050.10">
    <property type="match status" value="1"/>
</dbReference>
<feature type="site" description="Lowers pKa of active site Cys" evidence="3">
    <location>
        <position position="292"/>
    </location>
</feature>
<dbReference type="InterPro" id="IPR036282">
    <property type="entry name" value="Glutathione-S-Trfase_C_sf"/>
</dbReference>
<dbReference type="PROSITE" id="PS50405">
    <property type="entry name" value="GST_CTER"/>
    <property type="match status" value="1"/>
</dbReference>
<feature type="active site" description="Nucleophile" evidence="1">
    <location>
        <position position="89"/>
    </location>
</feature>
<dbReference type="Proteomes" id="UP000002009">
    <property type="component" value="Chromosome 8"/>
</dbReference>
<feature type="active site" description="Proton donor/acceptor" evidence="1">
    <location>
        <position position="234"/>
    </location>
</feature>
<dbReference type="InterPro" id="IPR010987">
    <property type="entry name" value="Glutathione-S-Trfase_C-like"/>
</dbReference>
<dbReference type="Pfam" id="PF13410">
    <property type="entry name" value="GST_C_2"/>
    <property type="match status" value="1"/>
</dbReference>
<organism evidence="5 6">
    <name type="scientific">Micromonas commoda (strain RCC299 / NOUM17 / CCMP2709)</name>
    <name type="common">Picoplanktonic green alga</name>
    <dbReference type="NCBI Taxonomy" id="296587"/>
    <lineage>
        <taxon>Eukaryota</taxon>
        <taxon>Viridiplantae</taxon>
        <taxon>Chlorophyta</taxon>
        <taxon>Mamiellophyceae</taxon>
        <taxon>Mamiellales</taxon>
        <taxon>Mamiellaceae</taxon>
        <taxon>Micromonas</taxon>
    </lineage>
</organism>
<dbReference type="Gene3D" id="3.40.30.10">
    <property type="entry name" value="Glutaredoxin"/>
    <property type="match status" value="1"/>
</dbReference>
<dbReference type="InterPro" id="IPR004045">
    <property type="entry name" value="Glutathione_S-Trfase_N"/>
</dbReference>
<dbReference type="GO" id="GO:0005737">
    <property type="term" value="C:cytoplasm"/>
    <property type="evidence" value="ECO:0007669"/>
    <property type="project" value="TreeGrafter"/>
</dbReference>
<dbReference type="SFLD" id="SFLDS00019">
    <property type="entry name" value="Glutathione_Transferase_(cytos"/>
    <property type="match status" value="1"/>
</dbReference>
<dbReference type="KEGG" id="mis:MICPUN_84542"/>
<evidence type="ECO:0000256" key="1">
    <source>
        <dbReference type="PIRSR" id="PIRSR015753-1"/>
    </source>
</evidence>
<evidence type="ECO:0000313" key="6">
    <source>
        <dbReference type="Proteomes" id="UP000002009"/>
    </source>
</evidence>
<dbReference type="SUPFAM" id="SSF47616">
    <property type="entry name" value="GST C-terminal domain-like"/>
    <property type="match status" value="1"/>
</dbReference>
<dbReference type="FunCoup" id="C1FGA6">
    <property type="interactions" value="210"/>
</dbReference>
<dbReference type="GeneID" id="8245601"/>
<evidence type="ECO:0000259" key="4">
    <source>
        <dbReference type="PROSITE" id="PS50405"/>
    </source>
</evidence>